<evidence type="ECO:0000313" key="1">
    <source>
        <dbReference type="EMBL" id="MBB6225542.1"/>
    </source>
</evidence>
<proteinExistence type="predicted"/>
<comment type="caution">
    <text evidence="1">The sequence shown here is derived from an EMBL/GenBank/DDBJ whole genome shotgun (WGS) entry which is preliminary data.</text>
</comment>
<organism evidence="1 2">
    <name type="scientific">Rhizobium leguminosarum</name>
    <dbReference type="NCBI Taxonomy" id="384"/>
    <lineage>
        <taxon>Bacteria</taxon>
        <taxon>Pseudomonadati</taxon>
        <taxon>Pseudomonadota</taxon>
        <taxon>Alphaproteobacteria</taxon>
        <taxon>Hyphomicrobiales</taxon>
        <taxon>Rhizobiaceae</taxon>
        <taxon>Rhizobium/Agrobacterium group</taxon>
        <taxon>Rhizobium</taxon>
    </lineage>
</organism>
<dbReference type="Proteomes" id="UP000517187">
    <property type="component" value="Unassembled WGS sequence"/>
</dbReference>
<evidence type="ECO:0000313" key="2">
    <source>
        <dbReference type="Proteomes" id="UP000517187"/>
    </source>
</evidence>
<accession>A0A7W9ZZ79</accession>
<gene>
    <name evidence="1" type="ORF">GGE66_006572</name>
</gene>
<reference evidence="1 2" key="1">
    <citation type="submission" date="2020-08" db="EMBL/GenBank/DDBJ databases">
        <title>Genomic Encyclopedia of Type Strains, Phase IV (KMG-V): Genome sequencing to study the core and pangenomes of soil and plant-associated prokaryotes.</title>
        <authorList>
            <person name="Whitman W."/>
        </authorList>
    </citation>
    <scope>NUCLEOTIDE SEQUENCE [LARGE SCALE GENOMIC DNA]</scope>
    <source>
        <strain evidence="1 2">SEMIA 4011</strain>
    </source>
</reference>
<name>A0A7W9ZZ79_RHILE</name>
<dbReference type="EMBL" id="JACIIJ010000029">
    <property type="protein sequence ID" value="MBB6225542.1"/>
    <property type="molecule type" value="Genomic_DNA"/>
</dbReference>
<dbReference type="AlphaFoldDB" id="A0A7W9ZZ79"/>
<dbReference type="RefSeq" id="WP_246809366.1">
    <property type="nucleotide sequence ID" value="NZ_JACIIJ010000029.1"/>
</dbReference>
<protein>
    <submittedName>
        <fullName evidence="1">Uncharacterized protein</fullName>
    </submittedName>
</protein>
<sequence>MKRIGGCPACFFSPAACTVAAPIGRVKNNKTSSIAESRDFTKKEIAERTIKLPQLYMVDA</sequence>